<dbReference type="EMBL" id="PGOL01003380">
    <property type="protein sequence ID" value="PKI41425.1"/>
    <property type="molecule type" value="Genomic_DNA"/>
</dbReference>
<proteinExistence type="predicted"/>
<organism evidence="1 2">
    <name type="scientific">Punica granatum</name>
    <name type="common">Pomegranate</name>
    <dbReference type="NCBI Taxonomy" id="22663"/>
    <lineage>
        <taxon>Eukaryota</taxon>
        <taxon>Viridiplantae</taxon>
        <taxon>Streptophyta</taxon>
        <taxon>Embryophyta</taxon>
        <taxon>Tracheophyta</taxon>
        <taxon>Spermatophyta</taxon>
        <taxon>Magnoliopsida</taxon>
        <taxon>eudicotyledons</taxon>
        <taxon>Gunneridae</taxon>
        <taxon>Pentapetalae</taxon>
        <taxon>rosids</taxon>
        <taxon>malvids</taxon>
        <taxon>Myrtales</taxon>
        <taxon>Lythraceae</taxon>
        <taxon>Punica</taxon>
    </lineage>
</organism>
<accession>A0A2I0IBQ6</accession>
<comment type="caution">
    <text evidence="1">The sequence shown here is derived from an EMBL/GenBank/DDBJ whole genome shotgun (WGS) entry which is preliminary data.</text>
</comment>
<protein>
    <recommendedName>
        <fullName evidence="3">CCHC-type domain-containing protein</fullName>
    </recommendedName>
</protein>
<evidence type="ECO:0008006" key="3">
    <source>
        <dbReference type="Google" id="ProtNLM"/>
    </source>
</evidence>
<dbReference type="AlphaFoldDB" id="A0A2I0IBQ6"/>
<evidence type="ECO:0000313" key="1">
    <source>
        <dbReference type="EMBL" id="PKI41425.1"/>
    </source>
</evidence>
<name>A0A2I0IBQ6_PUNGR</name>
<evidence type="ECO:0000313" key="2">
    <source>
        <dbReference type="Proteomes" id="UP000233551"/>
    </source>
</evidence>
<dbReference type="PANTHER" id="PTHR34222">
    <property type="entry name" value="GAG_PRE-INTEGRS DOMAIN-CONTAINING PROTEIN"/>
    <property type="match status" value="1"/>
</dbReference>
<keyword evidence="2" id="KW-1185">Reference proteome</keyword>
<gene>
    <name evidence="1" type="ORF">CRG98_038197</name>
</gene>
<dbReference type="PANTHER" id="PTHR34222:SF79">
    <property type="entry name" value="RETROVIRUS-RELATED POL POLYPROTEIN FROM TRANSPOSON TNT 1-94"/>
    <property type="match status" value="1"/>
</dbReference>
<dbReference type="STRING" id="22663.A0A2I0IBQ6"/>
<sequence length="185" mass="20682">MGSRRHGEGMSSLGWACLWASFVSNYLRFMQKDRTRVGAFFGPRNIYIDQQTLTGQRKKVKVYQLLLGLNPEFRTARSNILSRDPLPTLNQAFAMMSHVEQQRLVARGFEAGSQSVPACMAQGAGGQYGSPAGLRYPPGGRPTCDYCGKEGHVKPHCYQLVGYPTHWEHNREQQKKGKGKKGGYL</sequence>
<reference evidence="1 2" key="1">
    <citation type="submission" date="2017-11" db="EMBL/GenBank/DDBJ databases">
        <title>De-novo sequencing of pomegranate (Punica granatum L.) genome.</title>
        <authorList>
            <person name="Akparov Z."/>
            <person name="Amiraslanov A."/>
            <person name="Hajiyeva S."/>
            <person name="Abbasov M."/>
            <person name="Kaur K."/>
            <person name="Hamwieh A."/>
            <person name="Solovyev V."/>
            <person name="Salamov A."/>
            <person name="Braich B."/>
            <person name="Kosarev P."/>
            <person name="Mahmoud A."/>
            <person name="Hajiyev E."/>
            <person name="Babayeva S."/>
            <person name="Izzatullayeva V."/>
            <person name="Mammadov A."/>
            <person name="Mammadov A."/>
            <person name="Sharifova S."/>
            <person name="Ojaghi J."/>
            <person name="Eynullazada K."/>
            <person name="Bayramov B."/>
            <person name="Abdulazimova A."/>
            <person name="Shahmuradov I."/>
        </authorList>
    </citation>
    <scope>NUCLEOTIDE SEQUENCE [LARGE SCALE GENOMIC DNA]</scope>
    <source>
        <strain evidence="2">cv. AG2017</strain>
        <tissue evidence="1">Leaf</tissue>
    </source>
</reference>
<dbReference type="Proteomes" id="UP000233551">
    <property type="component" value="Unassembled WGS sequence"/>
</dbReference>